<proteinExistence type="predicted"/>
<evidence type="ECO:0000313" key="3">
    <source>
        <dbReference type="Proteomes" id="UP000007305"/>
    </source>
</evidence>
<sequence>MGNSLLLPCVCHCCDGVVNEVGAGAKIRKRIRKQRRPADSSSGRSVVVRAARPRHVVPVVDAPEDGDGDSGWEREREAWPECRVEAPAAAGHGEDGGVLVRIVMKRKDIAQLVARLERQRGAGVEAEVGSSIELDGGGVTMSPCRGAWSPRLSIIPENY</sequence>
<dbReference type="Proteomes" id="UP000007305">
    <property type="component" value="Chromosome 6"/>
</dbReference>
<reference evidence="2" key="3">
    <citation type="submission" date="2019-07" db="EMBL/GenBank/DDBJ databases">
        <authorList>
            <person name="Seetharam A."/>
            <person name="Woodhouse M."/>
            <person name="Cannon E."/>
        </authorList>
    </citation>
    <scope>NUCLEOTIDE SEQUENCE [LARGE SCALE GENOMIC DNA]</scope>
    <source>
        <strain evidence="2">cv. B73</strain>
    </source>
</reference>
<reference evidence="1" key="2">
    <citation type="submission" date="2015-12" db="EMBL/GenBank/DDBJ databases">
        <title>Update maize B73 reference genome by single molecule sequencing technologies.</title>
        <authorList>
            <consortium name="Maize Genome Sequencing Project"/>
            <person name="Ware D."/>
        </authorList>
    </citation>
    <scope>NUCLEOTIDE SEQUENCE</scope>
    <source>
        <tissue evidence="1">Seedling</tissue>
    </source>
</reference>
<accession>A0A1D6MC01</accession>
<name>A0A1D6MC01_MAIZE</name>
<gene>
    <name evidence="1" type="ORF">ZEAMMB73_Zm00001d038950</name>
</gene>
<reference evidence="3" key="1">
    <citation type="journal article" date="2009" name="Science">
        <title>The B73 maize genome: complexity, diversity, and dynamics.</title>
        <authorList>
            <person name="Schnable P.S."/>
            <person name="Ware D."/>
            <person name="Fulton R.S."/>
            <person name="Stein J.C."/>
            <person name="Wei F."/>
            <person name="Pasternak S."/>
            <person name="Liang C."/>
            <person name="Zhang J."/>
            <person name="Fulton L."/>
            <person name="Graves T.A."/>
            <person name="Minx P."/>
            <person name="Reily A.D."/>
            <person name="Courtney L."/>
            <person name="Kruchowski S.S."/>
            <person name="Tomlinson C."/>
            <person name="Strong C."/>
            <person name="Delehaunty K."/>
            <person name="Fronick C."/>
            <person name="Courtney B."/>
            <person name="Rock S.M."/>
            <person name="Belter E."/>
            <person name="Du F."/>
            <person name="Kim K."/>
            <person name="Abbott R.M."/>
            <person name="Cotton M."/>
            <person name="Levy A."/>
            <person name="Marchetto P."/>
            <person name="Ochoa K."/>
            <person name="Jackson S.M."/>
            <person name="Gillam B."/>
            <person name="Chen W."/>
            <person name="Yan L."/>
            <person name="Higginbotham J."/>
            <person name="Cardenas M."/>
            <person name="Waligorski J."/>
            <person name="Applebaum E."/>
            <person name="Phelps L."/>
            <person name="Falcone J."/>
            <person name="Kanchi K."/>
            <person name="Thane T."/>
            <person name="Scimone A."/>
            <person name="Thane N."/>
            <person name="Henke J."/>
            <person name="Wang T."/>
            <person name="Ruppert J."/>
            <person name="Shah N."/>
            <person name="Rotter K."/>
            <person name="Hodges J."/>
            <person name="Ingenthron E."/>
            <person name="Cordes M."/>
            <person name="Kohlberg S."/>
            <person name="Sgro J."/>
            <person name="Delgado B."/>
            <person name="Mead K."/>
            <person name="Chinwalla A."/>
            <person name="Leonard S."/>
            <person name="Crouse K."/>
            <person name="Collura K."/>
            <person name="Kudrna D."/>
            <person name="Currie J."/>
            <person name="He R."/>
            <person name="Angelova A."/>
            <person name="Rajasekar S."/>
            <person name="Mueller T."/>
            <person name="Lomeli R."/>
            <person name="Scara G."/>
            <person name="Ko A."/>
            <person name="Delaney K."/>
            <person name="Wissotski M."/>
            <person name="Lopez G."/>
            <person name="Campos D."/>
            <person name="Braidotti M."/>
            <person name="Ashley E."/>
            <person name="Golser W."/>
            <person name="Kim H."/>
            <person name="Lee S."/>
            <person name="Lin J."/>
            <person name="Dujmic Z."/>
            <person name="Kim W."/>
            <person name="Talag J."/>
            <person name="Zuccolo A."/>
            <person name="Fan C."/>
            <person name="Sebastian A."/>
            <person name="Kramer M."/>
            <person name="Spiegel L."/>
            <person name="Nascimento L."/>
            <person name="Zutavern T."/>
            <person name="Miller B."/>
            <person name="Ambroise C."/>
            <person name="Muller S."/>
            <person name="Spooner W."/>
            <person name="Narechania A."/>
            <person name="Ren L."/>
            <person name="Wei S."/>
            <person name="Kumari S."/>
            <person name="Faga B."/>
            <person name="Levy M.J."/>
            <person name="McMahan L."/>
            <person name="Van Buren P."/>
            <person name="Vaughn M.W."/>
            <person name="Ying K."/>
            <person name="Yeh C.-T."/>
            <person name="Emrich S.J."/>
            <person name="Jia Y."/>
            <person name="Kalyanaraman A."/>
            <person name="Hsia A.-P."/>
            <person name="Barbazuk W.B."/>
            <person name="Baucom R.S."/>
            <person name="Brutnell T.P."/>
            <person name="Carpita N.C."/>
            <person name="Chaparro C."/>
            <person name="Chia J.-M."/>
            <person name="Deragon J.-M."/>
            <person name="Estill J.C."/>
            <person name="Fu Y."/>
            <person name="Jeddeloh J.A."/>
            <person name="Han Y."/>
            <person name="Lee H."/>
            <person name="Li P."/>
            <person name="Lisch D.R."/>
            <person name="Liu S."/>
            <person name="Liu Z."/>
            <person name="Nagel D.H."/>
            <person name="McCann M.C."/>
            <person name="SanMiguel P."/>
            <person name="Myers A.M."/>
            <person name="Nettleton D."/>
            <person name="Nguyen J."/>
            <person name="Penning B.W."/>
            <person name="Ponnala L."/>
            <person name="Schneider K.L."/>
            <person name="Schwartz D.C."/>
            <person name="Sharma A."/>
            <person name="Soderlund C."/>
            <person name="Springer N.M."/>
            <person name="Sun Q."/>
            <person name="Wang H."/>
            <person name="Waterman M."/>
            <person name="Westerman R."/>
            <person name="Wolfgruber T.K."/>
            <person name="Yang L."/>
            <person name="Yu Y."/>
            <person name="Zhang L."/>
            <person name="Zhou S."/>
            <person name="Zhu Q."/>
            <person name="Bennetzen J.L."/>
            <person name="Dawe R.K."/>
            <person name="Jiang J."/>
            <person name="Jiang N."/>
            <person name="Presting G.G."/>
            <person name="Wessler S.R."/>
            <person name="Aluru S."/>
            <person name="Martienssen R.A."/>
            <person name="Clifton S.W."/>
            <person name="McCombie W.R."/>
            <person name="Wing R.A."/>
            <person name="Wilson R.K."/>
        </authorList>
    </citation>
    <scope>NUCLEOTIDE SEQUENCE [LARGE SCALE GENOMIC DNA]</scope>
    <source>
        <strain evidence="3">cv. B73</strain>
    </source>
</reference>
<dbReference type="EMBL" id="CM000782">
    <property type="protein sequence ID" value="AQK88284.1"/>
    <property type="molecule type" value="Genomic_DNA"/>
</dbReference>
<keyword evidence="3" id="KW-1185">Reference proteome</keyword>
<dbReference type="EnsemblPlants" id="Zm00001eb295250_T001">
    <property type="protein sequence ID" value="Zm00001eb295250_P001"/>
    <property type="gene ID" value="Zm00001eb295250"/>
</dbReference>
<dbReference type="FunCoup" id="A0A1D6MC01">
    <property type="interactions" value="680"/>
</dbReference>
<dbReference type="PaxDb" id="4577-GRMZM2G380738_P01"/>
<dbReference type="eggNOG" id="ENOG502R3SM">
    <property type="taxonomic scope" value="Eukaryota"/>
</dbReference>
<evidence type="ECO:0000313" key="1">
    <source>
        <dbReference type="EMBL" id="AQK88284.1"/>
    </source>
</evidence>
<reference evidence="2" key="4">
    <citation type="submission" date="2021-05" db="UniProtKB">
        <authorList>
            <consortium name="EnsemblPlants"/>
        </authorList>
    </citation>
    <scope>IDENTIFICATION</scope>
    <source>
        <strain evidence="2">cv. B73</strain>
    </source>
</reference>
<organism evidence="1">
    <name type="scientific">Zea mays</name>
    <name type="common">Maize</name>
    <dbReference type="NCBI Taxonomy" id="4577"/>
    <lineage>
        <taxon>Eukaryota</taxon>
        <taxon>Viridiplantae</taxon>
        <taxon>Streptophyta</taxon>
        <taxon>Embryophyta</taxon>
        <taxon>Tracheophyta</taxon>
        <taxon>Spermatophyta</taxon>
        <taxon>Magnoliopsida</taxon>
        <taxon>Liliopsida</taxon>
        <taxon>Poales</taxon>
        <taxon>Poaceae</taxon>
        <taxon>PACMAD clade</taxon>
        <taxon>Panicoideae</taxon>
        <taxon>Andropogonodae</taxon>
        <taxon>Andropogoneae</taxon>
        <taxon>Tripsacinae</taxon>
        <taxon>Zea</taxon>
    </lineage>
</organism>
<protein>
    <submittedName>
        <fullName evidence="1 2">Uncharacterized protein</fullName>
    </submittedName>
</protein>
<dbReference type="Gramene" id="Zm00001eb295250_T001">
    <property type="protein sequence ID" value="Zm00001eb295250_P001"/>
    <property type="gene ID" value="Zm00001eb295250"/>
</dbReference>
<dbReference type="AlphaFoldDB" id="A0A1D6MC01"/>
<evidence type="ECO:0000313" key="2">
    <source>
        <dbReference type="EnsemblPlants" id="Zm00001eb295250_P001"/>
    </source>
</evidence>